<dbReference type="GO" id="GO:0005886">
    <property type="term" value="C:plasma membrane"/>
    <property type="evidence" value="ECO:0007669"/>
    <property type="project" value="UniProtKB-SubCell"/>
</dbReference>
<reference evidence="8 9" key="1">
    <citation type="submission" date="2018-01" db="EMBL/GenBank/DDBJ databases">
        <authorList>
            <person name="Gaut B.S."/>
            <person name="Morton B.R."/>
            <person name="Clegg M.T."/>
            <person name="Duvall M.R."/>
        </authorList>
    </citation>
    <scope>NUCLEOTIDE SEQUENCE [LARGE SCALE GENOMIC DNA]</scope>
    <source>
        <strain evidence="8">GP69</strain>
    </source>
</reference>
<proteinExistence type="inferred from homology"/>
<keyword evidence="8" id="KW-0969">Cilium</keyword>
<feature type="transmembrane region" description="Helical" evidence="7">
    <location>
        <begin position="145"/>
        <end position="163"/>
    </location>
</feature>
<keyword evidence="3" id="KW-1003">Cell membrane</keyword>
<keyword evidence="8" id="KW-0966">Cell projection</keyword>
<evidence type="ECO:0000256" key="1">
    <source>
        <dbReference type="ARBA" id="ARBA00004651"/>
    </source>
</evidence>
<dbReference type="Pfam" id="PF01311">
    <property type="entry name" value="Bac_export_1"/>
    <property type="match status" value="1"/>
</dbReference>
<dbReference type="EMBL" id="OFSM01000015">
    <property type="protein sequence ID" value="SOY30305.1"/>
    <property type="molecule type" value="Genomic_DNA"/>
</dbReference>
<keyword evidence="9" id="KW-1185">Reference proteome</keyword>
<dbReference type="GO" id="GO:0006605">
    <property type="term" value="P:protein targeting"/>
    <property type="evidence" value="ECO:0007669"/>
    <property type="project" value="InterPro"/>
</dbReference>
<name>A0A2K4ZIK9_9FIRM</name>
<feature type="transmembrane region" description="Helical" evidence="7">
    <location>
        <begin position="12"/>
        <end position="32"/>
    </location>
</feature>
<evidence type="ECO:0000256" key="4">
    <source>
        <dbReference type="ARBA" id="ARBA00022692"/>
    </source>
</evidence>
<feature type="transmembrane region" description="Helical" evidence="7">
    <location>
        <begin position="44"/>
        <end position="67"/>
    </location>
</feature>
<evidence type="ECO:0000256" key="6">
    <source>
        <dbReference type="ARBA" id="ARBA00023136"/>
    </source>
</evidence>
<feature type="transmembrane region" description="Helical" evidence="7">
    <location>
        <begin position="221"/>
        <end position="241"/>
    </location>
</feature>
<gene>
    <name evidence="8" type="ORF">AMURIS_03032</name>
</gene>
<keyword evidence="6 7" id="KW-0472">Membrane</keyword>
<dbReference type="RefSeq" id="WP_103240363.1">
    <property type="nucleotide sequence ID" value="NZ_CANRXC010000037.1"/>
</dbReference>
<dbReference type="Proteomes" id="UP000236311">
    <property type="component" value="Unassembled WGS sequence"/>
</dbReference>
<dbReference type="AlphaFoldDB" id="A0A2K4ZIK9"/>
<evidence type="ECO:0000313" key="8">
    <source>
        <dbReference type="EMBL" id="SOY30305.1"/>
    </source>
</evidence>
<sequence>MINYSFSVYDLEYFLLILVRVACFVHTAPFFSLRNTPSRVRIGISFFTSILLYQALTPAEAVVYSTLTEYTIIVMKEAIVGLLIGFSASMCTSIVNFAGSIADMETGLSMVTLMDPTSRESTSITGALYQYGLMLLMISTGMYRYLFGALADTFILIPVNGAVFRTDSLLNSVIEFLGNYVIIGFRIILPIFCAILLLNAVLGVLAKVAPQVNMFAVGMQLKILVGLSIIFFTAGMLPGIADFVFGEMKEMIDSFVGGMM</sequence>
<comment type="similarity">
    <text evidence="2">Belongs to the FliR/MopE/SpaR family.</text>
</comment>
<feature type="transmembrane region" description="Helical" evidence="7">
    <location>
        <begin position="183"/>
        <end position="209"/>
    </location>
</feature>
<dbReference type="PRINTS" id="PR00953">
    <property type="entry name" value="TYPE3IMRPROT"/>
</dbReference>
<keyword evidence="8" id="KW-0282">Flagellum</keyword>
<evidence type="ECO:0000256" key="7">
    <source>
        <dbReference type="SAM" id="Phobius"/>
    </source>
</evidence>
<evidence type="ECO:0000256" key="5">
    <source>
        <dbReference type="ARBA" id="ARBA00022989"/>
    </source>
</evidence>
<evidence type="ECO:0000313" key="9">
    <source>
        <dbReference type="Proteomes" id="UP000236311"/>
    </source>
</evidence>
<organism evidence="8 9">
    <name type="scientific">Acetatifactor muris</name>
    <dbReference type="NCBI Taxonomy" id="879566"/>
    <lineage>
        <taxon>Bacteria</taxon>
        <taxon>Bacillati</taxon>
        <taxon>Bacillota</taxon>
        <taxon>Clostridia</taxon>
        <taxon>Lachnospirales</taxon>
        <taxon>Lachnospiraceae</taxon>
        <taxon>Acetatifactor</taxon>
    </lineage>
</organism>
<keyword evidence="4 7" id="KW-0812">Transmembrane</keyword>
<dbReference type="PANTHER" id="PTHR30065:SF1">
    <property type="entry name" value="SURFACE PRESENTATION OF ANTIGENS PROTEIN SPAR"/>
    <property type="match status" value="1"/>
</dbReference>
<protein>
    <submittedName>
        <fullName evidence="8">Flagellar biosynthesis protein FliR</fullName>
    </submittedName>
</protein>
<accession>A0A2K4ZIK9</accession>
<keyword evidence="5 7" id="KW-1133">Transmembrane helix</keyword>
<dbReference type="InterPro" id="IPR002010">
    <property type="entry name" value="T3SS_IM_R"/>
</dbReference>
<dbReference type="PANTHER" id="PTHR30065">
    <property type="entry name" value="FLAGELLAR BIOSYNTHETIC PROTEIN FLIR"/>
    <property type="match status" value="1"/>
</dbReference>
<evidence type="ECO:0000256" key="3">
    <source>
        <dbReference type="ARBA" id="ARBA00022475"/>
    </source>
</evidence>
<evidence type="ECO:0000256" key="2">
    <source>
        <dbReference type="ARBA" id="ARBA00009772"/>
    </source>
</evidence>
<comment type="subcellular location">
    <subcellularLocation>
        <location evidence="1">Cell membrane</location>
        <topology evidence="1">Multi-pass membrane protein</topology>
    </subcellularLocation>
</comment>
<feature type="transmembrane region" description="Helical" evidence="7">
    <location>
        <begin position="79"/>
        <end position="101"/>
    </location>
</feature>
<dbReference type="OrthoDB" id="9807748at2"/>